<protein>
    <submittedName>
        <fullName evidence="3">Uncharacterized protein</fullName>
    </submittedName>
</protein>
<comment type="caution">
    <text evidence="3">The sequence shown here is derived from an EMBL/GenBank/DDBJ whole genome shotgun (WGS) entry which is preliminary data.</text>
</comment>
<feature type="compositionally biased region" description="Low complexity" evidence="2">
    <location>
        <begin position="89"/>
        <end position="116"/>
    </location>
</feature>
<evidence type="ECO:0000256" key="2">
    <source>
        <dbReference type="SAM" id="MobiDB-lite"/>
    </source>
</evidence>
<sequence>MAHLCHGPAGASKGSLPHAVVHHGHRDTDEAGSSLHATTAPRHPEIRRPPRNLRAEAKPAAIKPSTTASPGPPPRHACAGEPQSPSRTRSAPSGPRSAQAAPARRRPSAAGGPQRAAAEDPPQPRATPGTPGARPAPHHTQPATTAVEAGAAAPASRAARNHQARPTPPSRRPRSPRALPAPPLEAGAAATAATSAAAAEGATREIGRGADRFPESLRSATLRKKDDHILIESDFPVRAVANRATSLGFFQWPGLEKDMRDTLDAEATADGFVVNTCAAFESAFVQGYAEALGRKVWAVGPLCLLDSDAETTAGRGNRAAVDAGHLVSWLDDKPLQSVLYVSFGSMARLFPPQVAELAAGLESSNRPFIWVAKEADDLDDGFDERVAGRGLVIRGWAPQMTVHHAGPQAFDHSEPPLSLSPCLGASPNLPDHHTAQLELTRCQHWSSQAVPSTPSTCQHARSPCTGRARAASRAVASFLPCKPTSASSNVSLPSNS</sequence>
<feature type="compositionally biased region" description="Basic and acidic residues" evidence="2">
    <location>
        <begin position="42"/>
        <end position="57"/>
    </location>
</feature>
<dbReference type="SUPFAM" id="SSF53756">
    <property type="entry name" value="UDP-Glycosyltransferase/glycogen phosphorylase"/>
    <property type="match status" value="1"/>
</dbReference>
<comment type="similarity">
    <text evidence="1">Belongs to the UDP-glycosyltransferase family.</text>
</comment>
<keyword evidence="4" id="KW-1185">Reference proteome</keyword>
<feature type="compositionally biased region" description="Low complexity" evidence="2">
    <location>
        <begin position="126"/>
        <end position="135"/>
    </location>
</feature>
<gene>
    <name evidence="3" type="ORF">QYE76_010005</name>
</gene>
<dbReference type="EMBL" id="JAUUTY010000001">
    <property type="protein sequence ID" value="KAK1693308.1"/>
    <property type="molecule type" value="Genomic_DNA"/>
</dbReference>
<feature type="region of interest" description="Disordered" evidence="2">
    <location>
        <begin position="1"/>
        <end position="212"/>
    </location>
</feature>
<feature type="compositionally biased region" description="Low complexity" evidence="2">
    <location>
        <begin position="143"/>
        <end position="158"/>
    </location>
</feature>
<name>A0AAD8TW34_LOLMU</name>
<feature type="compositionally biased region" description="Basic and acidic residues" evidence="2">
    <location>
        <begin position="202"/>
        <end position="212"/>
    </location>
</feature>
<dbReference type="Gene3D" id="3.40.50.2000">
    <property type="entry name" value="Glycogen Phosphorylase B"/>
    <property type="match status" value="2"/>
</dbReference>
<dbReference type="AlphaFoldDB" id="A0AAD8TW34"/>
<dbReference type="PANTHER" id="PTHR48047:SF216">
    <property type="entry name" value="GLYCOSYLTRANSFERASE"/>
    <property type="match status" value="1"/>
</dbReference>
<evidence type="ECO:0000313" key="3">
    <source>
        <dbReference type="EMBL" id="KAK1693308.1"/>
    </source>
</evidence>
<dbReference type="PANTHER" id="PTHR48047">
    <property type="entry name" value="GLYCOSYLTRANSFERASE"/>
    <property type="match status" value="1"/>
</dbReference>
<feature type="compositionally biased region" description="Low complexity" evidence="2">
    <location>
        <begin position="184"/>
        <end position="201"/>
    </location>
</feature>
<proteinExistence type="inferred from homology"/>
<dbReference type="GO" id="GO:0035251">
    <property type="term" value="F:UDP-glucosyltransferase activity"/>
    <property type="evidence" value="ECO:0007669"/>
    <property type="project" value="TreeGrafter"/>
</dbReference>
<dbReference type="Proteomes" id="UP001231189">
    <property type="component" value="Unassembled WGS sequence"/>
</dbReference>
<reference evidence="3" key="1">
    <citation type="submission" date="2023-07" db="EMBL/GenBank/DDBJ databases">
        <title>A chromosome-level genome assembly of Lolium multiflorum.</title>
        <authorList>
            <person name="Chen Y."/>
            <person name="Copetti D."/>
            <person name="Kolliker R."/>
            <person name="Studer B."/>
        </authorList>
    </citation>
    <scope>NUCLEOTIDE SEQUENCE</scope>
    <source>
        <strain evidence="3">02402/16</strain>
        <tissue evidence="3">Leaf</tissue>
    </source>
</reference>
<evidence type="ECO:0000313" key="4">
    <source>
        <dbReference type="Proteomes" id="UP001231189"/>
    </source>
</evidence>
<organism evidence="3 4">
    <name type="scientific">Lolium multiflorum</name>
    <name type="common">Italian ryegrass</name>
    <name type="synonym">Lolium perenne subsp. multiflorum</name>
    <dbReference type="NCBI Taxonomy" id="4521"/>
    <lineage>
        <taxon>Eukaryota</taxon>
        <taxon>Viridiplantae</taxon>
        <taxon>Streptophyta</taxon>
        <taxon>Embryophyta</taxon>
        <taxon>Tracheophyta</taxon>
        <taxon>Spermatophyta</taxon>
        <taxon>Magnoliopsida</taxon>
        <taxon>Liliopsida</taxon>
        <taxon>Poales</taxon>
        <taxon>Poaceae</taxon>
        <taxon>BOP clade</taxon>
        <taxon>Pooideae</taxon>
        <taxon>Poodae</taxon>
        <taxon>Poeae</taxon>
        <taxon>Poeae Chloroplast Group 2 (Poeae type)</taxon>
        <taxon>Loliodinae</taxon>
        <taxon>Loliinae</taxon>
        <taxon>Lolium</taxon>
    </lineage>
</organism>
<accession>A0AAD8TW34</accession>
<evidence type="ECO:0000256" key="1">
    <source>
        <dbReference type="ARBA" id="ARBA00009995"/>
    </source>
</evidence>